<dbReference type="SUPFAM" id="SSF143492">
    <property type="entry name" value="Prenyltransferase-like"/>
    <property type="match status" value="1"/>
</dbReference>
<evidence type="ECO:0000313" key="6">
    <source>
        <dbReference type="EMBL" id="QEU82189.1"/>
    </source>
</evidence>
<dbReference type="SUPFAM" id="SSF51182">
    <property type="entry name" value="RmlC-like cupins"/>
    <property type="match status" value="1"/>
</dbReference>
<dbReference type="InterPro" id="IPR014710">
    <property type="entry name" value="RmlC-like_jellyroll"/>
</dbReference>
<keyword evidence="2" id="KW-0637">Prenyltransferase</keyword>
<dbReference type="EMBL" id="BMVX01000032">
    <property type="protein sequence ID" value="GGZ92292.1"/>
    <property type="molecule type" value="Genomic_DNA"/>
</dbReference>
<evidence type="ECO:0000313" key="7">
    <source>
        <dbReference type="Proteomes" id="UP000326831"/>
    </source>
</evidence>
<dbReference type="GO" id="GO:0004659">
    <property type="term" value="F:prenyltransferase activity"/>
    <property type="evidence" value="ECO:0007669"/>
    <property type="project" value="UniProtKB-KW"/>
</dbReference>
<keyword evidence="7" id="KW-1185">Reference proteome</keyword>
<protein>
    <submittedName>
        <fullName evidence="6">Cupin domain-containing protein</fullName>
    </submittedName>
</protein>
<comment type="similarity">
    <text evidence="1">Belongs to the aromatic prenyltransferase family.</text>
</comment>
<reference evidence="5" key="3">
    <citation type="submission" date="2020-09" db="EMBL/GenBank/DDBJ databases">
        <authorList>
            <person name="Sun Q."/>
            <person name="Ohkuma M."/>
        </authorList>
    </citation>
    <scope>NUCLEOTIDE SEQUENCE</scope>
    <source>
        <strain evidence="5">JCM 4834</strain>
    </source>
</reference>
<dbReference type="Pfam" id="PF07883">
    <property type="entry name" value="Cupin_2"/>
    <property type="match status" value="1"/>
</dbReference>
<dbReference type="RefSeq" id="WP_150521200.1">
    <property type="nucleotide sequence ID" value="NZ_BMVX01000032.1"/>
</dbReference>
<accession>A0A5P2UV23</accession>
<keyword evidence="3" id="KW-0808">Transferase</keyword>
<name>A0A5P2UV23_9ACTN</name>
<dbReference type="InterPro" id="IPR020965">
    <property type="entry name" value="Prenyltransferase_CloQ"/>
</dbReference>
<evidence type="ECO:0000256" key="3">
    <source>
        <dbReference type="ARBA" id="ARBA00022679"/>
    </source>
</evidence>
<dbReference type="Proteomes" id="UP000326831">
    <property type="component" value="Chromosome"/>
</dbReference>
<reference evidence="5" key="1">
    <citation type="journal article" date="2014" name="Int. J. Syst. Evol. Microbiol.">
        <title>Complete genome sequence of Corynebacterium casei LMG S-19264T (=DSM 44701T), isolated from a smear-ripened cheese.</title>
        <authorList>
            <consortium name="US DOE Joint Genome Institute (JGI-PGF)"/>
            <person name="Walter F."/>
            <person name="Albersmeier A."/>
            <person name="Kalinowski J."/>
            <person name="Ruckert C."/>
        </authorList>
    </citation>
    <scope>NUCLEOTIDE SEQUENCE</scope>
    <source>
        <strain evidence="5">JCM 4834</strain>
    </source>
</reference>
<gene>
    <name evidence="6" type="ORF">CP968_31455</name>
    <name evidence="5" type="ORF">GCM10010371_60110</name>
</gene>
<dbReference type="SFLD" id="SFLDS00036">
    <property type="entry name" value="Aromatic_Prenyltransferase"/>
    <property type="match status" value="1"/>
</dbReference>
<feature type="domain" description="Cupin type-2" evidence="4">
    <location>
        <begin position="383"/>
        <end position="450"/>
    </location>
</feature>
<dbReference type="SFLD" id="SFLDG01163">
    <property type="entry name" value="II"/>
    <property type="match status" value="1"/>
</dbReference>
<evidence type="ECO:0000313" key="5">
    <source>
        <dbReference type="EMBL" id="GGZ92292.1"/>
    </source>
</evidence>
<dbReference type="Gene3D" id="2.60.120.10">
    <property type="entry name" value="Jelly Rolls"/>
    <property type="match status" value="1"/>
</dbReference>
<dbReference type="InterPro" id="IPR011051">
    <property type="entry name" value="RmlC_Cupin_sf"/>
</dbReference>
<dbReference type="Proteomes" id="UP000634660">
    <property type="component" value="Unassembled WGS sequence"/>
</dbReference>
<dbReference type="Pfam" id="PF11468">
    <property type="entry name" value="PTase_Orf2"/>
    <property type="match status" value="1"/>
</dbReference>
<evidence type="ECO:0000259" key="4">
    <source>
        <dbReference type="Pfam" id="PF07883"/>
    </source>
</evidence>
<organism evidence="6 7">
    <name type="scientific">Streptomyces subrutilus</name>
    <dbReference type="NCBI Taxonomy" id="36818"/>
    <lineage>
        <taxon>Bacteria</taxon>
        <taxon>Bacillati</taxon>
        <taxon>Actinomycetota</taxon>
        <taxon>Actinomycetes</taxon>
        <taxon>Kitasatosporales</taxon>
        <taxon>Streptomycetaceae</taxon>
        <taxon>Streptomyces</taxon>
    </lineage>
</organism>
<evidence type="ECO:0000256" key="1">
    <source>
        <dbReference type="ARBA" id="ARBA00005368"/>
    </source>
</evidence>
<dbReference type="CDD" id="cd02210">
    <property type="entry name" value="cupin_BLR2406-like"/>
    <property type="match status" value="1"/>
</dbReference>
<proteinExistence type="inferred from homology"/>
<dbReference type="InterPro" id="IPR033964">
    <property type="entry name" value="ABBA"/>
</dbReference>
<dbReference type="InterPro" id="IPR036239">
    <property type="entry name" value="PrenylTrfase-like_sf"/>
</dbReference>
<evidence type="ECO:0000256" key="2">
    <source>
        <dbReference type="ARBA" id="ARBA00022602"/>
    </source>
</evidence>
<dbReference type="InterPro" id="IPR013096">
    <property type="entry name" value="Cupin_2"/>
</dbReference>
<dbReference type="OrthoDB" id="3457921at2"/>
<dbReference type="EMBL" id="CP023701">
    <property type="protein sequence ID" value="QEU82189.1"/>
    <property type="molecule type" value="Genomic_DNA"/>
</dbReference>
<reference evidence="6 7" key="2">
    <citation type="submission" date="2017-09" db="EMBL/GenBank/DDBJ databases">
        <authorList>
            <person name="Lee N."/>
            <person name="Cho B.-K."/>
        </authorList>
    </citation>
    <scope>NUCLEOTIDE SEQUENCE [LARGE SCALE GENOMIC DNA]</scope>
    <source>
        <strain evidence="6 7">ATCC 27467</strain>
    </source>
</reference>
<dbReference type="KEGG" id="ssub:CP968_31455"/>
<sequence length="501" mass="53556">MIDTVKTYEEFSETRFLSDVAALAKTLGAPYEERTTRRVLEVFGSHFHSGAVLWKTTDRPGDHLGYRFFARERTDTVRTAVEAGLLQAGPLTALVDAWDRTFGTDAIQSCDFDAFNGAAKTWVYLGGMRPAEQVLDHAAVPAALRAHLPALTRAGLDHVRFTAVDYRSATVNVYFRARGPLTPARCAQVLAAVGIPAPEEDAVARVRAVAPEDFCLAVTFSLTTGTASRACFYALGVPEARMPALPPRIGEFFSAAPCHDTEVIRGLGWSYGADGSAYLKAEHAYSGDMAARLRDWDCYLTGSTGRDPVLAAAEHAGGTVPATDGAVAVRTPAAAHPHRRGPAAEALCQVVDPSTRYEGKQRMGLVTGVSRQTVGSEALCMHLIAMPPRTRGAVHIHDGHESSLLVTGGRTRTYFGHDLEHHVDAEAGQLLYIPAGMPHVAANLQDEPAAGVLARTDPEEQESVRLLPALEQKAAALFDAHLAAADDARTATAPSGTTRTA</sequence>
<dbReference type="AlphaFoldDB" id="A0A5P2UV23"/>